<organism evidence="2 3">
    <name type="scientific">Pseudochrobactrum kiredjianiae</name>
    <dbReference type="NCBI Taxonomy" id="386305"/>
    <lineage>
        <taxon>Bacteria</taxon>
        <taxon>Pseudomonadati</taxon>
        <taxon>Pseudomonadota</taxon>
        <taxon>Alphaproteobacteria</taxon>
        <taxon>Hyphomicrobiales</taxon>
        <taxon>Brucellaceae</taxon>
        <taxon>Pseudochrobactrum</taxon>
    </lineage>
</organism>
<feature type="signal peptide" evidence="1">
    <location>
        <begin position="1"/>
        <end position="21"/>
    </location>
</feature>
<dbReference type="Proteomes" id="UP001597263">
    <property type="component" value="Unassembled WGS sequence"/>
</dbReference>
<sequence length="79" mass="8769">MTACKNMRAVSVSLSALILQAGNLMTDDNNTEPLTKDEDVKFLAENSDISPLQALELIKKYGRDREILLKEALKFKAEG</sequence>
<evidence type="ECO:0000256" key="1">
    <source>
        <dbReference type="SAM" id="SignalP"/>
    </source>
</evidence>
<keyword evidence="1" id="KW-0732">Signal</keyword>
<protein>
    <recommendedName>
        <fullName evidence="4">DUF3606 domain-containing protein</fullName>
    </recommendedName>
</protein>
<proteinExistence type="predicted"/>
<comment type="caution">
    <text evidence="2">The sequence shown here is derived from an EMBL/GenBank/DDBJ whole genome shotgun (WGS) entry which is preliminary data.</text>
</comment>
<dbReference type="EMBL" id="JBHTMA010000004">
    <property type="protein sequence ID" value="MFD1225875.1"/>
    <property type="molecule type" value="Genomic_DNA"/>
</dbReference>
<feature type="chain" id="PRO_5046243608" description="DUF3606 domain-containing protein" evidence="1">
    <location>
        <begin position="22"/>
        <end position="79"/>
    </location>
</feature>
<gene>
    <name evidence="2" type="ORF">ACFQ35_01595</name>
</gene>
<evidence type="ECO:0000313" key="3">
    <source>
        <dbReference type="Proteomes" id="UP001597263"/>
    </source>
</evidence>
<name>A0ABW3UYG6_9HYPH</name>
<keyword evidence="3" id="KW-1185">Reference proteome</keyword>
<accession>A0ABW3UYG6</accession>
<evidence type="ECO:0008006" key="4">
    <source>
        <dbReference type="Google" id="ProtNLM"/>
    </source>
</evidence>
<reference evidence="3" key="1">
    <citation type="journal article" date="2019" name="Int. J. Syst. Evol. Microbiol.">
        <title>The Global Catalogue of Microorganisms (GCM) 10K type strain sequencing project: providing services to taxonomists for standard genome sequencing and annotation.</title>
        <authorList>
            <consortium name="The Broad Institute Genomics Platform"/>
            <consortium name="The Broad Institute Genome Sequencing Center for Infectious Disease"/>
            <person name="Wu L."/>
            <person name="Ma J."/>
        </authorList>
    </citation>
    <scope>NUCLEOTIDE SEQUENCE [LARGE SCALE GENOMIC DNA]</scope>
    <source>
        <strain evidence="3">CCUG 49584</strain>
    </source>
</reference>
<dbReference type="RefSeq" id="WP_289388246.1">
    <property type="nucleotide sequence ID" value="NZ_JAUCBM010000010.1"/>
</dbReference>
<evidence type="ECO:0000313" key="2">
    <source>
        <dbReference type="EMBL" id="MFD1225875.1"/>
    </source>
</evidence>